<gene>
    <name evidence="1" type="ORF">MM415B00475_0043</name>
</gene>
<protein>
    <submittedName>
        <fullName evidence="1">Uncharacterized protein</fullName>
    </submittedName>
</protein>
<dbReference type="AlphaFoldDB" id="A0A6M3J3Y1"/>
<sequence>MAEWRKFYLVPGQQAPAGSTGRGLADGGIAWYGDPATFPGDVSFAMMTQEEIDAPAVEEARIAAKAQAFIDNLPSRAAIHTKIDSFAVPENTKTFLHELSDVIYWLARDKED</sequence>
<reference evidence="1" key="1">
    <citation type="submission" date="2020-03" db="EMBL/GenBank/DDBJ databases">
        <title>The deep terrestrial virosphere.</title>
        <authorList>
            <person name="Holmfeldt K."/>
            <person name="Nilsson E."/>
            <person name="Simone D."/>
            <person name="Lopez-Fernandez M."/>
            <person name="Wu X."/>
            <person name="de Brujin I."/>
            <person name="Lundin D."/>
            <person name="Andersson A."/>
            <person name="Bertilsson S."/>
            <person name="Dopson M."/>
        </authorList>
    </citation>
    <scope>NUCLEOTIDE SEQUENCE</scope>
    <source>
        <strain evidence="1">MM415B00475</strain>
    </source>
</reference>
<organism evidence="1">
    <name type="scientific">viral metagenome</name>
    <dbReference type="NCBI Taxonomy" id="1070528"/>
    <lineage>
        <taxon>unclassified sequences</taxon>
        <taxon>metagenomes</taxon>
        <taxon>organismal metagenomes</taxon>
    </lineage>
</organism>
<proteinExistence type="predicted"/>
<dbReference type="EMBL" id="MT141524">
    <property type="protein sequence ID" value="QJA64709.1"/>
    <property type="molecule type" value="Genomic_DNA"/>
</dbReference>
<name>A0A6M3J3Y1_9ZZZZ</name>
<evidence type="ECO:0000313" key="1">
    <source>
        <dbReference type="EMBL" id="QJA64709.1"/>
    </source>
</evidence>
<accession>A0A6M3J3Y1</accession>